<evidence type="ECO:0000313" key="1">
    <source>
        <dbReference type="EMBL" id="JAD58790.1"/>
    </source>
</evidence>
<dbReference type="EMBL" id="GBRH01239105">
    <property type="protein sequence ID" value="JAD58790.1"/>
    <property type="molecule type" value="Transcribed_RNA"/>
</dbReference>
<accession>A0A0A9BC37</accession>
<dbReference type="AlphaFoldDB" id="A0A0A9BC37"/>
<sequence>MHRGVSIFANSSSHSILPTNYRGTSIAILQNEYLIKRRRNSTYP</sequence>
<reference evidence="1" key="1">
    <citation type="submission" date="2014-09" db="EMBL/GenBank/DDBJ databases">
        <authorList>
            <person name="Magalhaes I.L.F."/>
            <person name="Oliveira U."/>
            <person name="Santos F.R."/>
            <person name="Vidigal T.H.D.A."/>
            <person name="Brescovit A.D."/>
            <person name="Santos A.J."/>
        </authorList>
    </citation>
    <scope>NUCLEOTIDE SEQUENCE</scope>
    <source>
        <tissue evidence="1">Shoot tissue taken approximately 20 cm above the soil surface</tissue>
    </source>
</reference>
<proteinExistence type="predicted"/>
<organism evidence="1">
    <name type="scientific">Arundo donax</name>
    <name type="common">Giant reed</name>
    <name type="synonym">Donax arundinaceus</name>
    <dbReference type="NCBI Taxonomy" id="35708"/>
    <lineage>
        <taxon>Eukaryota</taxon>
        <taxon>Viridiplantae</taxon>
        <taxon>Streptophyta</taxon>
        <taxon>Embryophyta</taxon>
        <taxon>Tracheophyta</taxon>
        <taxon>Spermatophyta</taxon>
        <taxon>Magnoliopsida</taxon>
        <taxon>Liliopsida</taxon>
        <taxon>Poales</taxon>
        <taxon>Poaceae</taxon>
        <taxon>PACMAD clade</taxon>
        <taxon>Arundinoideae</taxon>
        <taxon>Arundineae</taxon>
        <taxon>Arundo</taxon>
    </lineage>
</organism>
<reference evidence="1" key="2">
    <citation type="journal article" date="2015" name="Data Brief">
        <title>Shoot transcriptome of the giant reed, Arundo donax.</title>
        <authorList>
            <person name="Barrero R.A."/>
            <person name="Guerrero F.D."/>
            <person name="Moolhuijzen P."/>
            <person name="Goolsby J.A."/>
            <person name="Tidwell J."/>
            <person name="Bellgard S.E."/>
            <person name="Bellgard M.I."/>
        </authorList>
    </citation>
    <scope>NUCLEOTIDE SEQUENCE</scope>
    <source>
        <tissue evidence="1">Shoot tissue taken approximately 20 cm above the soil surface</tissue>
    </source>
</reference>
<protein>
    <submittedName>
        <fullName evidence="1">Uncharacterized protein</fullName>
    </submittedName>
</protein>
<name>A0A0A9BC37_ARUDO</name>